<evidence type="ECO:0000313" key="3">
    <source>
        <dbReference type="Proteomes" id="UP000789739"/>
    </source>
</evidence>
<keyword evidence="3" id="KW-1185">Reference proteome</keyword>
<reference evidence="2" key="1">
    <citation type="submission" date="2021-06" db="EMBL/GenBank/DDBJ databases">
        <authorList>
            <person name="Kallberg Y."/>
            <person name="Tangrot J."/>
            <person name="Rosling A."/>
        </authorList>
    </citation>
    <scope>NUCLEOTIDE SEQUENCE</scope>
    <source>
        <strain evidence="2">BR232B</strain>
    </source>
</reference>
<gene>
    <name evidence="2" type="ORF">PBRASI_LOCUS8993</name>
</gene>
<name>A0A9N9D8L1_9GLOM</name>
<keyword evidence="1" id="KW-0812">Transmembrane</keyword>
<dbReference type="OrthoDB" id="2754015at2759"/>
<comment type="caution">
    <text evidence="2">The sequence shown here is derived from an EMBL/GenBank/DDBJ whole genome shotgun (WGS) entry which is preliminary data.</text>
</comment>
<keyword evidence="1" id="KW-1133">Transmembrane helix</keyword>
<dbReference type="Proteomes" id="UP000789739">
    <property type="component" value="Unassembled WGS sequence"/>
</dbReference>
<proteinExistence type="predicted"/>
<organism evidence="2 3">
    <name type="scientific">Paraglomus brasilianum</name>
    <dbReference type="NCBI Taxonomy" id="144538"/>
    <lineage>
        <taxon>Eukaryota</taxon>
        <taxon>Fungi</taxon>
        <taxon>Fungi incertae sedis</taxon>
        <taxon>Mucoromycota</taxon>
        <taxon>Glomeromycotina</taxon>
        <taxon>Glomeromycetes</taxon>
        <taxon>Paraglomerales</taxon>
        <taxon>Paraglomeraceae</taxon>
        <taxon>Paraglomus</taxon>
    </lineage>
</organism>
<feature type="transmembrane region" description="Helical" evidence="1">
    <location>
        <begin position="220"/>
        <end position="239"/>
    </location>
</feature>
<keyword evidence="1" id="KW-0472">Membrane</keyword>
<sequence length="246" mass="27499">MPLKTLVDDIGFVEVVGNTFTKDISGKNDDLEKLLRVLSVMLPTGTEKTQFDQRITTAGQKNQEKQKVMFTETTATSSTSNINDSAASHQVITITCEAPEDKQLQMDNSTLINTSTNDSEPPAYSQISVTAPPAARLPAQNPYAEMLPTYEHAKVDMPPSYPIPKYADTPFDAPIEPQEPWPLTKKLYIAGFVFWPLWFVGMGFCVFGREETTRLWGRRCAYNSLIVVAIFTYIIIAFFRTGGHVF</sequence>
<evidence type="ECO:0000256" key="1">
    <source>
        <dbReference type="SAM" id="Phobius"/>
    </source>
</evidence>
<feature type="transmembrane region" description="Helical" evidence="1">
    <location>
        <begin position="187"/>
        <end position="208"/>
    </location>
</feature>
<accession>A0A9N9D8L1</accession>
<evidence type="ECO:0000313" key="2">
    <source>
        <dbReference type="EMBL" id="CAG8626242.1"/>
    </source>
</evidence>
<dbReference type="AlphaFoldDB" id="A0A9N9D8L1"/>
<dbReference type="EMBL" id="CAJVPI010001778">
    <property type="protein sequence ID" value="CAG8626242.1"/>
    <property type="molecule type" value="Genomic_DNA"/>
</dbReference>
<protein>
    <submittedName>
        <fullName evidence="2">2644_t:CDS:1</fullName>
    </submittedName>
</protein>